<dbReference type="EMBL" id="CAAJVP010000021">
    <property type="protein sequence ID" value="VHY18879.1"/>
    <property type="molecule type" value="Genomic_DNA"/>
</dbReference>
<dbReference type="AlphaFoldDB" id="A0AB74R7G2"/>
<comment type="caution">
    <text evidence="1">The sequence shown here is derived from an EMBL/GenBank/DDBJ whole genome shotgun (WGS) entry which is preliminary data.</text>
</comment>
<name>A0AB74R7G2_CLODI</name>
<proteinExistence type="predicted"/>
<evidence type="ECO:0000313" key="2">
    <source>
        <dbReference type="Proteomes" id="UP000372533"/>
    </source>
</evidence>
<protein>
    <submittedName>
        <fullName evidence="1">Exosporium glycoprotein</fullName>
    </submittedName>
</protein>
<dbReference type="NCBIfam" id="NF033679">
    <property type="entry name" value="DNRLRE_dom"/>
    <property type="match status" value="1"/>
</dbReference>
<gene>
    <name evidence="1" type="ORF">SAMEA1402366_03313</name>
</gene>
<reference evidence="1 2" key="1">
    <citation type="submission" date="2019-04" db="EMBL/GenBank/DDBJ databases">
        <authorList>
            <consortium name="Pathogen Informatics"/>
        </authorList>
    </citation>
    <scope>NUCLEOTIDE SEQUENCE [LARGE SCALE GENOMIC DNA]</scope>
    <source>
        <strain evidence="2">tl291</strain>
    </source>
</reference>
<dbReference type="Proteomes" id="UP000372533">
    <property type="component" value="Unassembled WGS sequence"/>
</dbReference>
<sequence>MRIPDILKDKSILKAELFIHIDSNKNHIFKEKVDIEIKRISEYYNLRTITWNDRVSMENIRGYLPIGISDTSNYICLNITGTIKAWAMNKYPNYGLALSLNYPYQIFEFTSSRDCNKPYILVTFEDRIIDNCYPKCECLPIRITGPMGPRGATGSIGPMGATGPTGATGNSSQPIANFLVNAPSPQTLNNGNAITGW</sequence>
<accession>A0AB74R7G2</accession>
<organism evidence="1 2">
    <name type="scientific">Clostridioides difficile</name>
    <name type="common">Peptoclostridium difficile</name>
    <dbReference type="NCBI Taxonomy" id="1496"/>
    <lineage>
        <taxon>Bacteria</taxon>
        <taxon>Bacillati</taxon>
        <taxon>Bacillota</taxon>
        <taxon>Clostridia</taxon>
        <taxon>Peptostreptococcales</taxon>
        <taxon>Peptostreptococcaceae</taxon>
        <taxon>Clostridioides</taxon>
    </lineage>
</organism>
<evidence type="ECO:0000313" key="1">
    <source>
        <dbReference type="EMBL" id="VHY18879.1"/>
    </source>
</evidence>